<organism evidence="1 2">
    <name type="scientific">Aspergillus sclerotialis</name>
    <dbReference type="NCBI Taxonomy" id="2070753"/>
    <lineage>
        <taxon>Eukaryota</taxon>
        <taxon>Fungi</taxon>
        <taxon>Dikarya</taxon>
        <taxon>Ascomycota</taxon>
        <taxon>Pezizomycotina</taxon>
        <taxon>Eurotiomycetes</taxon>
        <taxon>Eurotiomycetidae</taxon>
        <taxon>Eurotiales</taxon>
        <taxon>Aspergillaceae</taxon>
        <taxon>Aspergillus</taxon>
        <taxon>Aspergillus subgen. Polypaecilum</taxon>
    </lineage>
</organism>
<accession>A0A3A3A8S4</accession>
<keyword evidence="2" id="KW-1185">Reference proteome</keyword>
<evidence type="ECO:0000313" key="1">
    <source>
        <dbReference type="EMBL" id="RJE26365.1"/>
    </source>
</evidence>
<dbReference type="AlphaFoldDB" id="A0A3A3A8S4"/>
<gene>
    <name evidence="1" type="ORF">PHISCL_01338</name>
</gene>
<sequence>MSSESPTHISLRNERPFPKFLDLPGDFDVDRRYLRFKSATMLEPRRHWCLFAEVIQSQKIVRLVISAFDKTGQLITVALYTPDRGKKLVKVVKPGCTLAILYARQHFFLDGSVGVRVENPNDIKASSLDLV</sequence>
<proteinExistence type="predicted"/>
<dbReference type="Proteomes" id="UP000266188">
    <property type="component" value="Unassembled WGS sequence"/>
</dbReference>
<reference evidence="2" key="1">
    <citation type="submission" date="2017-02" db="EMBL/GenBank/DDBJ databases">
        <authorList>
            <person name="Tafer H."/>
            <person name="Lopandic K."/>
        </authorList>
    </citation>
    <scope>NUCLEOTIDE SEQUENCE [LARGE SCALE GENOMIC DNA]</scope>
    <source>
        <strain evidence="2">CBS 366.77</strain>
    </source>
</reference>
<dbReference type="STRING" id="2070753.A0A3A3A8S4"/>
<dbReference type="EMBL" id="MVGC01000024">
    <property type="protein sequence ID" value="RJE26365.1"/>
    <property type="molecule type" value="Genomic_DNA"/>
</dbReference>
<dbReference type="OrthoDB" id="265717at2759"/>
<evidence type="ECO:0000313" key="2">
    <source>
        <dbReference type="Proteomes" id="UP000266188"/>
    </source>
</evidence>
<comment type="caution">
    <text evidence="1">The sequence shown here is derived from an EMBL/GenBank/DDBJ whole genome shotgun (WGS) entry which is preliminary data.</text>
</comment>
<protein>
    <submittedName>
        <fullName evidence="1">Uncharacterized protein</fullName>
    </submittedName>
</protein>
<name>A0A3A3A8S4_9EURO</name>